<dbReference type="Proteomes" id="UP000259030">
    <property type="component" value="Chromosome"/>
</dbReference>
<dbReference type="EMBL" id="CP021081">
    <property type="protein sequence ID" value="ASN80005.1"/>
    <property type="molecule type" value="Genomic_DNA"/>
</dbReference>
<dbReference type="RefSeq" id="WP_043778489.1">
    <property type="nucleotide sequence ID" value="NZ_CP021081.1"/>
</dbReference>
<proteinExistence type="predicted"/>
<accession>A0A221STP3</accession>
<dbReference type="AlphaFoldDB" id="A0A221STP3"/>
<gene>
    <name evidence="1" type="ORF">DFI_02400</name>
</gene>
<protein>
    <recommendedName>
        <fullName evidence="3">Nucleotidyltransferase</fullName>
    </recommendedName>
</protein>
<organism evidence="1 2">
    <name type="scientific">Deinococcus ficus</name>
    <dbReference type="NCBI Taxonomy" id="317577"/>
    <lineage>
        <taxon>Bacteria</taxon>
        <taxon>Thermotogati</taxon>
        <taxon>Deinococcota</taxon>
        <taxon>Deinococci</taxon>
        <taxon>Deinococcales</taxon>
        <taxon>Deinococcaceae</taxon>
        <taxon>Deinococcus</taxon>
    </lineage>
</organism>
<evidence type="ECO:0000313" key="1">
    <source>
        <dbReference type="EMBL" id="ASN80005.1"/>
    </source>
</evidence>
<evidence type="ECO:0000313" key="2">
    <source>
        <dbReference type="Proteomes" id="UP000259030"/>
    </source>
</evidence>
<reference evidence="1 2" key="1">
    <citation type="submission" date="2017-05" db="EMBL/GenBank/DDBJ databases">
        <title>The complete genome sequence of Deinococcus ficus isolated from the rhizosphere of the Ficus religiosa L. in Taiwan.</title>
        <authorList>
            <person name="Wu K.-M."/>
            <person name="Liao T.-L."/>
            <person name="Liu Y.-M."/>
            <person name="Young C.-C."/>
            <person name="Tsai S.-F."/>
        </authorList>
    </citation>
    <scope>NUCLEOTIDE SEQUENCE [LARGE SCALE GENOMIC DNA]</scope>
    <source>
        <strain evidence="1 2">CC-FR2-10</strain>
    </source>
</reference>
<name>A0A221STP3_9DEIO</name>
<evidence type="ECO:0008006" key="3">
    <source>
        <dbReference type="Google" id="ProtNLM"/>
    </source>
</evidence>
<dbReference type="KEGG" id="dfc:DFI_02400"/>
<sequence length="272" mass="29678">MPSPDWPADPQQLRLEVHALRDALIAALDARVPAQAVRGVYFKGSASKPWYAPLDYVPELSDLDLHVWFHDDAAPAWLARFREAVFALEFAQDAEDRFFQACPAPLHMPRPQLLLLNGVALSGWTRSHVQVLRGEPYPGAEATATEDRARLLEVSAQAAGLGLDLLDKVGPQLWTALRQLNWRVSPLPARLLSAAGAGPGVWHAPRSVLLADLDARALGAVADELRAYYAHTWAAFETGWRDAALMRRAVLHALEALRQAARAVDGGEGGNA</sequence>
<keyword evidence="2" id="KW-1185">Reference proteome</keyword>